<evidence type="ECO:0000259" key="9">
    <source>
        <dbReference type="PROSITE" id="PS50928"/>
    </source>
</evidence>
<organism evidence="10 11">
    <name type="scientific">Rhodovastum atsumiense</name>
    <dbReference type="NCBI Taxonomy" id="504468"/>
    <lineage>
        <taxon>Bacteria</taxon>
        <taxon>Pseudomonadati</taxon>
        <taxon>Pseudomonadota</taxon>
        <taxon>Alphaproteobacteria</taxon>
        <taxon>Acetobacterales</taxon>
        <taxon>Acetobacteraceae</taxon>
        <taxon>Rhodovastum</taxon>
    </lineage>
</organism>
<comment type="similarity">
    <text evidence="2">Belongs to the binding-protein-dependent transport system permease family. CysTW subfamily.</text>
</comment>
<evidence type="ECO:0000256" key="5">
    <source>
        <dbReference type="ARBA" id="ARBA00022692"/>
    </source>
</evidence>
<dbReference type="SUPFAM" id="SSF161098">
    <property type="entry name" value="MetI-like"/>
    <property type="match status" value="1"/>
</dbReference>
<evidence type="ECO:0000256" key="4">
    <source>
        <dbReference type="ARBA" id="ARBA00022475"/>
    </source>
</evidence>
<dbReference type="PANTHER" id="PTHR42929">
    <property type="entry name" value="INNER MEMBRANE ABC TRANSPORTER PERMEASE PROTEIN YDCU-RELATED-RELATED"/>
    <property type="match status" value="1"/>
</dbReference>
<reference evidence="10 11" key="1">
    <citation type="submission" date="2019-09" db="EMBL/GenBank/DDBJ databases">
        <title>Genome sequence of Rhodovastum atsumiense, a diverse member of the Acetobacteraceae family of non-sulfur purple photosynthetic bacteria.</title>
        <authorList>
            <person name="Meyer T."/>
            <person name="Kyndt J."/>
        </authorList>
    </citation>
    <scope>NUCLEOTIDE SEQUENCE [LARGE SCALE GENOMIC DNA]</scope>
    <source>
        <strain evidence="10 11">DSM 21279</strain>
    </source>
</reference>
<keyword evidence="5 8" id="KW-0812">Transmembrane</keyword>
<dbReference type="OrthoDB" id="7915284at2"/>
<sequence>MRWQVAVGGSTLFPRQGLAASAFLGPATLAVVLLLVAPLSLLGRYSLNQYSQTELMVEAVTPENYIRFFTDPFYLDVMRTTVTVALLSTALCVVLGVPLAWFLARMEGRWKAVCMLAIVLPLFIGSTVRTVGWMILFARGGVLDLASTSLIGERTDLMSTATAVVIGILSFNLPYLVLTVQGVFESINPYFEQAAQGLGAAPARAFWRVVWPLALPGITIGAVLCFVLSMNAYATPVLLGGPRFHMMAPLLFWEFGTNNNWPFAAALAFILMATTLALTMLANLLIPRRYRA</sequence>
<gene>
    <name evidence="10" type="ORF">F1189_02540</name>
</gene>
<keyword evidence="6 8" id="KW-1133">Transmembrane helix</keyword>
<comment type="caution">
    <text evidence="10">The sequence shown here is derived from an EMBL/GenBank/DDBJ whole genome shotgun (WGS) entry which is preliminary data.</text>
</comment>
<dbReference type="GO" id="GO:0005886">
    <property type="term" value="C:plasma membrane"/>
    <property type="evidence" value="ECO:0007669"/>
    <property type="project" value="UniProtKB-SubCell"/>
</dbReference>
<dbReference type="GO" id="GO:0055085">
    <property type="term" value="P:transmembrane transport"/>
    <property type="evidence" value="ECO:0007669"/>
    <property type="project" value="InterPro"/>
</dbReference>
<feature type="transmembrane region" description="Helical" evidence="8">
    <location>
        <begin position="213"/>
        <end position="241"/>
    </location>
</feature>
<feature type="domain" description="ABC transmembrane type-1" evidence="9">
    <location>
        <begin position="78"/>
        <end position="282"/>
    </location>
</feature>
<dbReference type="PROSITE" id="PS50928">
    <property type="entry name" value="ABC_TM1"/>
    <property type="match status" value="1"/>
</dbReference>
<feature type="transmembrane region" description="Helical" evidence="8">
    <location>
        <begin position="116"/>
        <end position="137"/>
    </location>
</feature>
<dbReference type="Gene3D" id="1.10.3720.10">
    <property type="entry name" value="MetI-like"/>
    <property type="match status" value="1"/>
</dbReference>
<evidence type="ECO:0000256" key="3">
    <source>
        <dbReference type="ARBA" id="ARBA00022448"/>
    </source>
</evidence>
<dbReference type="PANTHER" id="PTHR42929:SF5">
    <property type="entry name" value="ABC TRANSPORTER PERMEASE PROTEIN"/>
    <property type="match status" value="1"/>
</dbReference>
<keyword evidence="11" id="KW-1185">Reference proteome</keyword>
<evidence type="ECO:0000313" key="10">
    <source>
        <dbReference type="EMBL" id="KAA5614098.1"/>
    </source>
</evidence>
<protein>
    <submittedName>
        <fullName evidence="10">ABC transporter permease</fullName>
    </submittedName>
</protein>
<comment type="subcellular location">
    <subcellularLocation>
        <location evidence="1 8">Cell membrane</location>
        <topology evidence="1 8">Multi-pass membrane protein</topology>
    </subcellularLocation>
</comment>
<feature type="transmembrane region" description="Helical" evidence="8">
    <location>
        <begin position="82"/>
        <end position="104"/>
    </location>
</feature>
<feature type="transmembrane region" description="Helical" evidence="8">
    <location>
        <begin position="157"/>
        <end position="178"/>
    </location>
</feature>
<dbReference type="EMBL" id="VWPK01000003">
    <property type="protein sequence ID" value="KAA5614098.1"/>
    <property type="molecule type" value="Genomic_DNA"/>
</dbReference>
<accession>A0A5M6J3B9</accession>
<dbReference type="AlphaFoldDB" id="A0A5M6J3B9"/>
<name>A0A5M6J3B9_9PROT</name>
<proteinExistence type="inferred from homology"/>
<evidence type="ECO:0000256" key="7">
    <source>
        <dbReference type="ARBA" id="ARBA00023136"/>
    </source>
</evidence>
<keyword evidence="3 8" id="KW-0813">Transport</keyword>
<dbReference type="InterPro" id="IPR035906">
    <property type="entry name" value="MetI-like_sf"/>
</dbReference>
<feature type="transmembrane region" description="Helical" evidence="8">
    <location>
        <begin position="21"/>
        <end position="41"/>
    </location>
</feature>
<keyword evidence="7 8" id="KW-0472">Membrane</keyword>
<dbReference type="Proteomes" id="UP000325255">
    <property type="component" value="Unassembled WGS sequence"/>
</dbReference>
<evidence type="ECO:0000256" key="6">
    <source>
        <dbReference type="ARBA" id="ARBA00022989"/>
    </source>
</evidence>
<dbReference type="CDD" id="cd06261">
    <property type="entry name" value="TM_PBP2"/>
    <property type="match status" value="1"/>
</dbReference>
<evidence type="ECO:0000256" key="1">
    <source>
        <dbReference type="ARBA" id="ARBA00004651"/>
    </source>
</evidence>
<evidence type="ECO:0000256" key="2">
    <source>
        <dbReference type="ARBA" id="ARBA00007069"/>
    </source>
</evidence>
<dbReference type="InterPro" id="IPR000515">
    <property type="entry name" value="MetI-like"/>
</dbReference>
<dbReference type="Pfam" id="PF00528">
    <property type="entry name" value="BPD_transp_1"/>
    <property type="match status" value="1"/>
</dbReference>
<evidence type="ECO:0000256" key="8">
    <source>
        <dbReference type="RuleBase" id="RU363032"/>
    </source>
</evidence>
<evidence type="ECO:0000313" key="11">
    <source>
        <dbReference type="Proteomes" id="UP000325255"/>
    </source>
</evidence>
<keyword evidence="4" id="KW-1003">Cell membrane</keyword>
<feature type="transmembrane region" description="Helical" evidence="8">
    <location>
        <begin position="261"/>
        <end position="286"/>
    </location>
</feature>